<dbReference type="RefSeq" id="WP_000375637.1">
    <property type="nucleotide sequence ID" value="NZ_AP025546.1"/>
</dbReference>
<dbReference type="OMA" id="NEAGHVQ"/>
<comment type="caution">
    <text evidence="1">The sequence shown here is derived from an EMBL/GenBank/DDBJ whole genome shotgun (WGS) entry which is preliminary data.</text>
</comment>
<organism evidence="1 2">
    <name type="scientific">Escherichia coli</name>
    <dbReference type="NCBI Taxonomy" id="562"/>
    <lineage>
        <taxon>Bacteria</taxon>
        <taxon>Pseudomonadati</taxon>
        <taxon>Pseudomonadota</taxon>
        <taxon>Gammaproteobacteria</taxon>
        <taxon>Enterobacterales</taxon>
        <taxon>Enterobacteriaceae</taxon>
        <taxon>Escherichia</taxon>
    </lineage>
</organism>
<accession>A0A0B1LB35</accession>
<dbReference type="EMBL" id="VSBS01002013">
    <property type="protein sequence ID" value="TXS97535.1"/>
    <property type="molecule type" value="Genomic_DNA"/>
</dbReference>
<dbReference type="AlphaFoldDB" id="A0A0B1LB35"/>
<gene>
    <name evidence="1" type="ORF">FWK02_32705</name>
</gene>
<sequence>MDRMSVFLAADNESGHVQAVIAEKDFQFFEKLGFVASVDELKPTSKRGRKAADNGNSTDKG</sequence>
<name>A0A0B1LB35_ECOLX</name>
<protein>
    <submittedName>
        <fullName evidence="1">Uncharacterized protein</fullName>
    </submittedName>
</protein>
<dbReference type="Proteomes" id="UP000321461">
    <property type="component" value="Unassembled WGS sequence"/>
</dbReference>
<dbReference type="GeneID" id="89520129"/>
<evidence type="ECO:0000313" key="2">
    <source>
        <dbReference type="Proteomes" id="UP000321461"/>
    </source>
</evidence>
<proteinExistence type="predicted"/>
<reference evidence="1 2" key="1">
    <citation type="submission" date="2019-08" db="EMBL/GenBank/DDBJ databases">
        <title>Whole genome analysis of cultivated E. coli strains isolated from CD patients and healthy donors.</title>
        <authorList>
            <person name="Siniagina M.N."/>
            <person name="Markelova M.I."/>
            <person name="Laikov A.V."/>
            <person name="Boulygina E.A."/>
            <person name="Khusnutdinova D.R."/>
            <person name="Kharchenko A."/>
            <person name="Grigoryeva T.V."/>
        </authorList>
    </citation>
    <scope>NUCLEOTIDE SEQUENCE [LARGE SCALE GENOMIC DNA]</scope>
    <source>
        <strain evidence="1 2">3_77_5</strain>
    </source>
</reference>
<evidence type="ECO:0000313" key="1">
    <source>
        <dbReference type="EMBL" id="TXS97535.1"/>
    </source>
</evidence>